<organism evidence="2 3">
    <name type="scientific">Hamadaea flava</name>
    <dbReference type="NCBI Taxonomy" id="1742688"/>
    <lineage>
        <taxon>Bacteria</taxon>
        <taxon>Bacillati</taxon>
        <taxon>Actinomycetota</taxon>
        <taxon>Actinomycetes</taxon>
        <taxon>Micromonosporales</taxon>
        <taxon>Micromonosporaceae</taxon>
        <taxon>Hamadaea</taxon>
    </lineage>
</organism>
<dbReference type="SUPFAM" id="SSF55729">
    <property type="entry name" value="Acyl-CoA N-acyltransferases (Nat)"/>
    <property type="match status" value="1"/>
</dbReference>
<dbReference type="InterPro" id="IPR000182">
    <property type="entry name" value="GNAT_dom"/>
</dbReference>
<reference evidence="3" key="1">
    <citation type="journal article" date="2019" name="Int. J. Syst. Evol. Microbiol.">
        <title>The Global Catalogue of Microorganisms (GCM) 10K type strain sequencing project: providing services to taxonomists for standard genome sequencing and annotation.</title>
        <authorList>
            <consortium name="The Broad Institute Genomics Platform"/>
            <consortium name="The Broad Institute Genome Sequencing Center for Infectious Disease"/>
            <person name="Wu L."/>
            <person name="Ma J."/>
        </authorList>
    </citation>
    <scope>NUCLEOTIDE SEQUENCE [LARGE SCALE GENOMIC DNA]</scope>
    <source>
        <strain evidence="3">CGMCC 4.7289</strain>
    </source>
</reference>
<dbReference type="EC" id="2.3.-.-" evidence="2"/>
<dbReference type="InterPro" id="IPR016181">
    <property type="entry name" value="Acyl_CoA_acyltransferase"/>
</dbReference>
<feature type="domain" description="N-acetyltransferase" evidence="1">
    <location>
        <begin position="13"/>
        <end position="189"/>
    </location>
</feature>
<evidence type="ECO:0000313" key="3">
    <source>
        <dbReference type="Proteomes" id="UP001595816"/>
    </source>
</evidence>
<dbReference type="Pfam" id="PF13302">
    <property type="entry name" value="Acetyltransf_3"/>
    <property type="match status" value="1"/>
</dbReference>
<keyword evidence="2" id="KW-0012">Acyltransferase</keyword>
<dbReference type="PANTHER" id="PTHR43441">
    <property type="entry name" value="RIBOSOMAL-PROTEIN-SERINE ACETYLTRANSFERASE"/>
    <property type="match status" value="1"/>
</dbReference>
<dbReference type="GO" id="GO:0016746">
    <property type="term" value="F:acyltransferase activity"/>
    <property type="evidence" value="ECO:0007669"/>
    <property type="project" value="UniProtKB-KW"/>
</dbReference>
<dbReference type="RefSeq" id="WP_253752272.1">
    <property type="nucleotide sequence ID" value="NZ_JAMZDZ010000001.1"/>
</dbReference>
<dbReference type="PROSITE" id="PS51186">
    <property type="entry name" value="GNAT"/>
    <property type="match status" value="1"/>
</dbReference>
<gene>
    <name evidence="2" type="ORF">ACFOZ4_20040</name>
</gene>
<protein>
    <submittedName>
        <fullName evidence="2">GNAT family N-acetyltransferase</fullName>
        <ecNumber evidence="2">2.3.-.-</ecNumber>
    </submittedName>
</protein>
<comment type="caution">
    <text evidence="2">The sequence shown here is derived from an EMBL/GenBank/DDBJ whole genome shotgun (WGS) entry which is preliminary data.</text>
</comment>
<dbReference type="Gene3D" id="3.40.630.30">
    <property type="match status" value="1"/>
</dbReference>
<dbReference type="Proteomes" id="UP001595816">
    <property type="component" value="Unassembled WGS sequence"/>
</dbReference>
<evidence type="ECO:0000313" key="2">
    <source>
        <dbReference type="EMBL" id="MFC4132907.1"/>
    </source>
</evidence>
<evidence type="ECO:0000259" key="1">
    <source>
        <dbReference type="PROSITE" id="PS51186"/>
    </source>
</evidence>
<keyword evidence="2" id="KW-0808">Transferase</keyword>
<dbReference type="PANTHER" id="PTHR43441:SF11">
    <property type="entry name" value="RIBOSOMAL-PROTEIN-SERINE ACETYLTRANSFERASE"/>
    <property type="match status" value="1"/>
</dbReference>
<sequence length="202" mass="22862">MLKPSYPIYTARLTLRPYTLDDFDDLYAIQSDPEVTRYLYWETRDEAAVRADLQAKMGASEIREVGDRLFLAVVWREVERVVGGVTLTWLSREDGGGEIGYVFNPEFSGHGLATEATSALLRLAFTLPVDGGLGLHRVIGRLDARNTASAKVLERLGLRREAHFVENEYVKGEWTDELVYAILESEWLTRRVSPPRTRASRG</sequence>
<proteinExistence type="predicted"/>
<accession>A0ABV8LPJ3</accession>
<keyword evidence="3" id="KW-1185">Reference proteome</keyword>
<name>A0ABV8LPJ3_9ACTN</name>
<dbReference type="InterPro" id="IPR051908">
    <property type="entry name" value="Ribosomal_N-acetyltransferase"/>
</dbReference>
<dbReference type="EMBL" id="JBHSAY010000009">
    <property type="protein sequence ID" value="MFC4132907.1"/>
    <property type="molecule type" value="Genomic_DNA"/>
</dbReference>